<proteinExistence type="predicted"/>
<reference evidence="1 2" key="1">
    <citation type="submission" date="2024-01" db="EMBL/GenBank/DDBJ databases">
        <title>A draft genome for a cacao thread blight-causing isolate of Paramarasmius palmivorus.</title>
        <authorList>
            <person name="Baruah I.K."/>
            <person name="Bukari Y."/>
            <person name="Amoako-Attah I."/>
            <person name="Meinhardt L.W."/>
            <person name="Bailey B.A."/>
            <person name="Cohen S.P."/>
        </authorList>
    </citation>
    <scope>NUCLEOTIDE SEQUENCE [LARGE SCALE GENOMIC DNA]</scope>
    <source>
        <strain evidence="1 2">GH-12</strain>
    </source>
</reference>
<accession>A0AAW0CHL5</accession>
<gene>
    <name evidence="1" type="ORF">VNI00_010813</name>
</gene>
<evidence type="ECO:0000313" key="2">
    <source>
        <dbReference type="Proteomes" id="UP001383192"/>
    </source>
</evidence>
<dbReference type="EMBL" id="JAYKXP010000044">
    <property type="protein sequence ID" value="KAK7037851.1"/>
    <property type="molecule type" value="Genomic_DNA"/>
</dbReference>
<keyword evidence="2" id="KW-1185">Reference proteome</keyword>
<name>A0AAW0CHL5_9AGAR</name>
<sequence length="258" mass="28661">MFYGATFLTVTAHQLNLAGIEKGHLAFKSTELASGFDANALREIHDLRTRLVKIYDHVSMDGAGLRMVFEAILIALAVKGPEDGVAIVPGLNLGQDEPMRIANPTSEYELWLSGKVDYAVMMYKTDEDNKDSLVGPGGARETSIDLAQGCLFLVEPKHLNLQYGLDDSIPEAVSQAIALLKLAQFTPIDSEVRFCLTNGQYWKFLLLRSENGVLKYYESGLRSLDKDLASSDKELRKIMALVCEWLKPTCTDHLFSLR</sequence>
<dbReference type="AlphaFoldDB" id="A0AAW0CHL5"/>
<comment type="caution">
    <text evidence="1">The sequence shown here is derived from an EMBL/GenBank/DDBJ whole genome shotgun (WGS) entry which is preliminary data.</text>
</comment>
<protein>
    <submittedName>
        <fullName evidence="1">Uncharacterized protein</fullName>
    </submittedName>
</protein>
<organism evidence="1 2">
    <name type="scientific">Paramarasmius palmivorus</name>
    <dbReference type="NCBI Taxonomy" id="297713"/>
    <lineage>
        <taxon>Eukaryota</taxon>
        <taxon>Fungi</taxon>
        <taxon>Dikarya</taxon>
        <taxon>Basidiomycota</taxon>
        <taxon>Agaricomycotina</taxon>
        <taxon>Agaricomycetes</taxon>
        <taxon>Agaricomycetidae</taxon>
        <taxon>Agaricales</taxon>
        <taxon>Marasmiineae</taxon>
        <taxon>Marasmiaceae</taxon>
        <taxon>Paramarasmius</taxon>
    </lineage>
</organism>
<dbReference type="Proteomes" id="UP001383192">
    <property type="component" value="Unassembled WGS sequence"/>
</dbReference>
<evidence type="ECO:0000313" key="1">
    <source>
        <dbReference type="EMBL" id="KAK7037851.1"/>
    </source>
</evidence>